<dbReference type="EMBL" id="CP028923">
    <property type="protein sequence ID" value="QCK15701.1"/>
    <property type="molecule type" value="Genomic_DNA"/>
</dbReference>
<reference evidence="2 3" key="1">
    <citation type="submission" date="2018-04" db="EMBL/GenBank/DDBJ databases">
        <title>Complete genome uncultured novel isolate.</title>
        <authorList>
            <person name="Merlino G."/>
        </authorList>
    </citation>
    <scope>NUCLEOTIDE SEQUENCE [LARGE SCALE GENOMIC DNA]</scope>
    <source>
        <strain evidence="3">R1DC9</strain>
    </source>
</reference>
<dbReference type="Gene3D" id="2.30.110.10">
    <property type="entry name" value="Electron Transport, Fmn-binding Protein, Chain A"/>
    <property type="match status" value="1"/>
</dbReference>
<evidence type="ECO:0000313" key="2">
    <source>
        <dbReference type="EMBL" id="QCK15701.1"/>
    </source>
</evidence>
<gene>
    <name evidence="2" type="ORF">DCC35_13585</name>
</gene>
<evidence type="ECO:0000313" key="3">
    <source>
        <dbReference type="Proteomes" id="UP000298616"/>
    </source>
</evidence>
<sequence length="165" mass="19128">MSSPEHKQKIWNLIKDIKVGMLVTQENNESDRLRARPMSLVQDAYDGTLYFYTPKSDSKVYEIKNDRDVCITFSDPENQVYVSLTGKAKLTQDKDLIDKYWNAWASAWFKEGKEDPEVAMLEVKINKGEHWVTDENKVLQLYEVAKANIKEETVPDMGENEKFGN</sequence>
<organism evidence="2 3">
    <name type="scientific">Mangrovivirga cuniculi</name>
    <dbReference type="NCBI Taxonomy" id="2715131"/>
    <lineage>
        <taxon>Bacteria</taxon>
        <taxon>Pseudomonadati</taxon>
        <taxon>Bacteroidota</taxon>
        <taxon>Cytophagia</taxon>
        <taxon>Cytophagales</taxon>
        <taxon>Mangrovivirgaceae</taxon>
        <taxon>Mangrovivirga</taxon>
    </lineage>
</organism>
<dbReference type="PANTHER" id="PTHR34818">
    <property type="entry name" value="PROTEIN BLI-3"/>
    <property type="match status" value="1"/>
</dbReference>
<dbReference type="InterPro" id="IPR038725">
    <property type="entry name" value="YdaG_split_barrel_FMN-bd"/>
</dbReference>
<dbReference type="Pfam" id="PF16242">
    <property type="entry name" value="Pyrid_ox_like"/>
    <property type="match status" value="1"/>
</dbReference>
<dbReference type="KEGG" id="fpf:DCC35_13585"/>
<evidence type="ECO:0000259" key="1">
    <source>
        <dbReference type="Pfam" id="PF16242"/>
    </source>
</evidence>
<proteinExistence type="predicted"/>
<name>A0A4D7JJC8_9BACT</name>
<dbReference type="SUPFAM" id="SSF50475">
    <property type="entry name" value="FMN-binding split barrel"/>
    <property type="match status" value="1"/>
</dbReference>
<dbReference type="PANTHER" id="PTHR34818:SF1">
    <property type="entry name" value="PROTEIN BLI-3"/>
    <property type="match status" value="1"/>
</dbReference>
<dbReference type="AlphaFoldDB" id="A0A4D7JJC8"/>
<dbReference type="OrthoDB" id="1432662at2"/>
<keyword evidence="3" id="KW-1185">Reference proteome</keyword>
<protein>
    <submittedName>
        <fullName evidence="2">Pyridoxamine 5'-phosphate oxidase</fullName>
    </submittedName>
</protein>
<feature type="domain" description="General stress protein FMN-binding split barrel" evidence="1">
    <location>
        <begin position="5"/>
        <end position="153"/>
    </location>
</feature>
<dbReference type="Proteomes" id="UP000298616">
    <property type="component" value="Chromosome"/>
</dbReference>
<dbReference type="InterPro" id="IPR052917">
    <property type="entry name" value="Stress-Dev_Protein"/>
</dbReference>
<dbReference type="RefSeq" id="WP_137091298.1">
    <property type="nucleotide sequence ID" value="NZ_CP028923.1"/>
</dbReference>
<accession>A0A4D7JJC8</accession>
<dbReference type="InterPro" id="IPR012349">
    <property type="entry name" value="Split_barrel_FMN-bd"/>
</dbReference>